<dbReference type="EMBL" id="CANHGI010000005">
    <property type="protein sequence ID" value="CAI5450574.1"/>
    <property type="molecule type" value="Genomic_DNA"/>
</dbReference>
<evidence type="ECO:0000313" key="2">
    <source>
        <dbReference type="EMBL" id="CAI5450574.1"/>
    </source>
</evidence>
<feature type="transmembrane region" description="Helical" evidence="1">
    <location>
        <begin position="7"/>
        <end position="32"/>
    </location>
</feature>
<dbReference type="AlphaFoldDB" id="A0A9P1IT40"/>
<sequence length="200" mass="22251">MHTSRLVFLCNVSLVILSIGGLCLTSSIFDFIVSSRLYYTVPDHKVLINPLLALWLFPSSTLSFILSFSTILFLTAGQKIVDFAVDHQFVLSFFHAILMCCSCILSSFVSFLCAQNAADIGVYAAHASPPQFQQASSWYFSRLRALVVVSAAQSILNAVIISVLYLGINCKYRTFVQISNHDEKITIPDLVEKRTTTYFA</sequence>
<keyword evidence="1" id="KW-0812">Transmembrane</keyword>
<keyword evidence="1" id="KW-1133">Transmembrane helix</keyword>
<feature type="transmembrane region" description="Helical" evidence="1">
    <location>
        <begin position="89"/>
        <end position="112"/>
    </location>
</feature>
<keyword evidence="3" id="KW-1185">Reference proteome</keyword>
<feature type="transmembrane region" description="Helical" evidence="1">
    <location>
        <begin position="145"/>
        <end position="168"/>
    </location>
</feature>
<feature type="transmembrane region" description="Helical" evidence="1">
    <location>
        <begin position="52"/>
        <end position="77"/>
    </location>
</feature>
<reference evidence="2" key="1">
    <citation type="submission" date="2022-11" db="EMBL/GenBank/DDBJ databases">
        <authorList>
            <person name="Kikuchi T."/>
        </authorList>
    </citation>
    <scope>NUCLEOTIDE SEQUENCE</scope>
    <source>
        <strain evidence="2">PS1010</strain>
    </source>
</reference>
<comment type="caution">
    <text evidence="2">The sequence shown here is derived from an EMBL/GenBank/DDBJ whole genome shotgun (WGS) entry which is preliminary data.</text>
</comment>
<evidence type="ECO:0000256" key="1">
    <source>
        <dbReference type="SAM" id="Phobius"/>
    </source>
</evidence>
<gene>
    <name evidence="2" type="ORF">CAMP_LOCUS13211</name>
</gene>
<keyword evidence="1" id="KW-0472">Membrane</keyword>
<protein>
    <submittedName>
        <fullName evidence="2">Uncharacterized protein</fullName>
    </submittedName>
</protein>
<dbReference type="OrthoDB" id="5867138at2759"/>
<dbReference type="Proteomes" id="UP001152747">
    <property type="component" value="Unassembled WGS sequence"/>
</dbReference>
<evidence type="ECO:0000313" key="3">
    <source>
        <dbReference type="Proteomes" id="UP001152747"/>
    </source>
</evidence>
<proteinExistence type="predicted"/>
<accession>A0A9P1IT40</accession>
<organism evidence="2 3">
    <name type="scientific">Caenorhabditis angaria</name>
    <dbReference type="NCBI Taxonomy" id="860376"/>
    <lineage>
        <taxon>Eukaryota</taxon>
        <taxon>Metazoa</taxon>
        <taxon>Ecdysozoa</taxon>
        <taxon>Nematoda</taxon>
        <taxon>Chromadorea</taxon>
        <taxon>Rhabditida</taxon>
        <taxon>Rhabditina</taxon>
        <taxon>Rhabditomorpha</taxon>
        <taxon>Rhabditoidea</taxon>
        <taxon>Rhabditidae</taxon>
        <taxon>Peloderinae</taxon>
        <taxon>Caenorhabditis</taxon>
    </lineage>
</organism>
<name>A0A9P1IT40_9PELO</name>